<dbReference type="Pfam" id="PF00542">
    <property type="entry name" value="Ribosomal_L12"/>
    <property type="match status" value="1"/>
</dbReference>
<dbReference type="Gene3D" id="1.20.5.710">
    <property type="entry name" value="Single helix bin"/>
    <property type="match status" value="1"/>
</dbReference>
<comment type="caution">
    <text evidence="7">The sequence shown here is derived from an EMBL/GenBank/DDBJ whole genome shotgun (WGS) entry which is preliminary data.</text>
</comment>
<dbReference type="PANTHER" id="PTHR45987">
    <property type="entry name" value="39S RIBOSOMAL PROTEIN L12"/>
    <property type="match status" value="1"/>
</dbReference>
<evidence type="ECO:0000256" key="4">
    <source>
        <dbReference type="SAM" id="MobiDB-lite"/>
    </source>
</evidence>
<evidence type="ECO:0000256" key="2">
    <source>
        <dbReference type="ARBA" id="ARBA00022980"/>
    </source>
</evidence>
<feature type="domain" description="Large ribosomal subunit protein bL12 oligomerization" evidence="6">
    <location>
        <begin position="386"/>
        <end position="430"/>
    </location>
</feature>
<proteinExistence type="inferred from homology"/>
<dbReference type="GO" id="GO:0005840">
    <property type="term" value="C:ribosome"/>
    <property type="evidence" value="ECO:0007669"/>
    <property type="project" value="UniProtKB-KW"/>
</dbReference>
<dbReference type="CDD" id="cd00387">
    <property type="entry name" value="Ribosomal_L7_L12"/>
    <property type="match status" value="1"/>
</dbReference>
<dbReference type="Gene3D" id="3.30.1390.10">
    <property type="match status" value="1"/>
</dbReference>
<dbReference type="SUPFAM" id="SSF54736">
    <property type="entry name" value="ClpS-like"/>
    <property type="match status" value="1"/>
</dbReference>
<keyword evidence="8" id="KW-1185">Reference proteome</keyword>
<evidence type="ECO:0000313" key="7">
    <source>
        <dbReference type="EMBL" id="PFH32131.1"/>
    </source>
</evidence>
<dbReference type="GO" id="GO:0005737">
    <property type="term" value="C:cytoplasm"/>
    <property type="evidence" value="ECO:0007669"/>
    <property type="project" value="UniProtKB-ARBA"/>
</dbReference>
<feature type="domain" description="Large ribosomal subunit protein bL12 C-terminal" evidence="5">
    <location>
        <begin position="450"/>
        <end position="517"/>
    </location>
</feature>
<dbReference type="GeneID" id="40307133"/>
<keyword evidence="3" id="KW-0687">Ribonucleoprotein</keyword>
<dbReference type="InterPro" id="IPR000206">
    <property type="entry name" value="Ribosomal_bL12"/>
</dbReference>
<dbReference type="GO" id="GO:0006412">
    <property type="term" value="P:translation"/>
    <property type="evidence" value="ECO:0007669"/>
    <property type="project" value="InterPro"/>
</dbReference>
<gene>
    <name evidence="7" type="ORF">BESB_020720</name>
</gene>
<evidence type="ECO:0000259" key="6">
    <source>
        <dbReference type="Pfam" id="PF16320"/>
    </source>
</evidence>
<dbReference type="InterPro" id="IPR036235">
    <property type="entry name" value="Ribosomal_bL12_oligo_N_sf"/>
</dbReference>
<sequence length="518" mass="54671">MDGQSADDASSGAALFFRAADGSARPSNRPLLECLPDVFISTSRRRRMQPSKHPLSASISRGAGAGETPGPRMCQVLGMTQSREGRRIAFFAAVIVYFLCDLERFCASPLLPLGDCDTRAAITISRGVRISPRAEACSFCVSSSQAQLARRQLAERAEERRLPLRGVPPAVRRERQGNSVYSRLSHAGASAFADDPSPAVSSPLCGYTNPLARSAAFVVCLGSQRTCSCAHLRSPYRVDTRYGEGLGSPDAFLPRASPRSVRMTGRLSLQGDRHVSGARELRHSLFLSLGSTPCSEENRSAAVAARVSVSSSSSRASRILSFASAPSRLQTASPSFCSPSSPSLPSKAVAYCWAFGGSPRASVAPLFSQASSRELPAASPPAGRAQAVLEEIKKMTLVEAAELVALIETTFGVSARMTVAAAGASGGASAEDGEGEKEKKEAPPPEKTAFDVVIKAVPLDKRISVIKTLRTVRTDLGLKEAKAVIDALPNAVLKQVDKAKADEAKKILADAGAEVALE</sequence>
<dbReference type="GO" id="GO:1990904">
    <property type="term" value="C:ribonucleoprotein complex"/>
    <property type="evidence" value="ECO:0007669"/>
    <property type="project" value="UniProtKB-KW"/>
</dbReference>
<dbReference type="Proteomes" id="UP000224006">
    <property type="component" value="Chromosome XI"/>
</dbReference>
<dbReference type="InterPro" id="IPR008932">
    <property type="entry name" value="Ribosomal_bL12_oligo"/>
</dbReference>
<dbReference type="HAMAP" id="MF_00368">
    <property type="entry name" value="Ribosomal_bL12"/>
    <property type="match status" value="1"/>
</dbReference>
<dbReference type="VEuPathDB" id="ToxoDB:BESB_020720"/>
<feature type="region of interest" description="Disordered" evidence="4">
    <location>
        <begin position="425"/>
        <end position="447"/>
    </location>
</feature>
<dbReference type="Pfam" id="PF16320">
    <property type="entry name" value="Ribosomal_L12_N"/>
    <property type="match status" value="1"/>
</dbReference>
<evidence type="ECO:0000313" key="8">
    <source>
        <dbReference type="Proteomes" id="UP000224006"/>
    </source>
</evidence>
<dbReference type="KEGG" id="bbes:BESB_020720"/>
<dbReference type="SUPFAM" id="SSF48300">
    <property type="entry name" value="Ribosomal protein L7/12, oligomerisation (N-terminal) domain"/>
    <property type="match status" value="1"/>
</dbReference>
<evidence type="ECO:0000256" key="3">
    <source>
        <dbReference type="ARBA" id="ARBA00023274"/>
    </source>
</evidence>
<reference evidence="7 8" key="1">
    <citation type="submission" date="2017-09" db="EMBL/GenBank/DDBJ databases">
        <title>Genome sequencing of Besnoitia besnoiti strain Bb-Ger1.</title>
        <authorList>
            <person name="Schares G."/>
            <person name="Venepally P."/>
            <person name="Lorenzi H.A."/>
        </authorList>
    </citation>
    <scope>NUCLEOTIDE SEQUENCE [LARGE SCALE GENOMIC DNA]</scope>
    <source>
        <strain evidence="7 8">Bb-Ger1</strain>
    </source>
</reference>
<dbReference type="EMBL" id="NWUJ01000012">
    <property type="protein sequence ID" value="PFH32131.1"/>
    <property type="molecule type" value="Genomic_DNA"/>
</dbReference>
<organism evidence="7 8">
    <name type="scientific">Besnoitia besnoiti</name>
    <name type="common">Apicomplexan protozoan</name>
    <dbReference type="NCBI Taxonomy" id="94643"/>
    <lineage>
        <taxon>Eukaryota</taxon>
        <taxon>Sar</taxon>
        <taxon>Alveolata</taxon>
        <taxon>Apicomplexa</taxon>
        <taxon>Conoidasida</taxon>
        <taxon>Coccidia</taxon>
        <taxon>Eucoccidiorida</taxon>
        <taxon>Eimeriorina</taxon>
        <taxon>Sarcocystidae</taxon>
        <taxon>Besnoitia</taxon>
    </lineage>
</organism>
<dbReference type="InterPro" id="IPR014719">
    <property type="entry name" value="Ribosomal_bL12_C/ClpS-like"/>
</dbReference>
<dbReference type="AlphaFoldDB" id="A0A2A9M749"/>
<evidence type="ECO:0000256" key="1">
    <source>
        <dbReference type="ARBA" id="ARBA00007197"/>
    </source>
</evidence>
<dbReference type="RefSeq" id="XP_029216140.1">
    <property type="nucleotide sequence ID" value="XM_029360781.1"/>
</dbReference>
<name>A0A2A9M749_BESBE</name>
<evidence type="ECO:0000259" key="5">
    <source>
        <dbReference type="Pfam" id="PF00542"/>
    </source>
</evidence>
<protein>
    <submittedName>
        <fullName evidence="7">Radical SAM domain-containing protein</fullName>
    </submittedName>
</protein>
<dbReference type="OrthoDB" id="250175at2759"/>
<dbReference type="InterPro" id="IPR013823">
    <property type="entry name" value="Ribosomal_bL12_C"/>
</dbReference>
<accession>A0A2A9M749</accession>
<dbReference type="NCBIfam" id="TIGR00855">
    <property type="entry name" value="L12"/>
    <property type="match status" value="1"/>
</dbReference>
<dbReference type="PANTHER" id="PTHR45987:SF4">
    <property type="entry name" value="LARGE RIBOSOMAL SUBUNIT PROTEIN BL12M"/>
    <property type="match status" value="1"/>
</dbReference>
<dbReference type="GO" id="GO:0003729">
    <property type="term" value="F:mRNA binding"/>
    <property type="evidence" value="ECO:0007669"/>
    <property type="project" value="TreeGrafter"/>
</dbReference>
<dbReference type="GO" id="GO:0003735">
    <property type="term" value="F:structural constituent of ribosome"/>
    <property type="evidence" value="ECO:0007669"/>
    <property type="project" value="InterPro"/>
</dbReference>
<feature type="region of interest" description="Disordered" evidence="4">
    <location>
        <begin position="45"/>
        <end position="67"/>
    </location>
</feature>
<comment type="similarity">
    <text evidence="1">Belongs to the bacterial ribosomal protein bL12 family.</text>
</comment>
<keyword evidence="2" id="KW-0689">Ribosomal protein</keyword>
<dbReference type="STRING" id="94643.A0A2A9M749"/>